<dbReference type="PANTHER" id="PTHR32125:SF4">
    <property type="entry name" value="2-C-METHYL-D-ERYTHRITOL 4-PHOSPHATE CYTIDYLYLTRANSFERASE, CHLOROPLASTIC"/>
    <property type="match status" value="1"/>
</dbReference>
<feature type="site" description="Positions MEP for the nucleophilic attack" evidence="7">
    <location>
        <position position="208"/>
    </location>
</feature>
<keyword evidence="6 7" id="KW-0414">Isoprene biosynthesis</keyword>
<dbReference type="GO" id="GO:0050518">
    <property type="term" value="F:2-C-methyl-D-erythritol 4-phosphate cytidylyltransferase activity"/>
    <property type="evidence" value="ECO:0007669"/>
    <property type="project" value="UniProtKB-EC"/>
</dbReference>
<keyword evidence="5 7" id="KW-0548">Nucleotidyltransferase</keyword>
<evidence type="ECO:0000256" key="1">
    <source>
        <dbReference type="ARBA" id="ARBA00001282"/>
    </source>
</evidence>
<organism evidence="8 9">
    <name type="scientific">Sporosarcina siberiensis</name>
    <dbReference type="NCBI Taxonomy" id="1365606"/>
    <lineage>
        <taxon>Bacteria</taxon>
        <taxon>Bacillati</taxon>
        <taxon>Bacillota</taxon>
        <taxon>Bacilli</taxon>
        <taxon>Bacillales</taxon>
        <taxon>Caryophanaceae</taxon>
        <taxon>Sporosarcina</taxon>
    </lineage>
</organism>
<proteinExistence type="inferred from homology"/>
<keyword evidence="9" id="KW-1185">Reference proteome</keyword>
<comment type="caution">
    <text evidence="8">The sequence shown here is derived from an EMBL/GenBank/DDBJ whole genome shotgun (WGS) entry which is preliminary data.</text>
</comment>
<dbReference type="InterPro" id="IPR018294">
    <property type="entry name" value="ISPD_synthase_CS"/>
</dbReference>
<sequence length="235" mass="26134">MDYIVMMPAAGSGQRMGAGYNKLFLMLGNKPILIHTLEVFEKDPACKGVFLAVKQEEQSEIQAVLDQYKIAKVSRFVNGGSERQYSVAACIESYDGDDIVLVHDAARPFIHQAVITELVRTAAKYGAAIAGVQAKDTMKLAPLGVVEETVDRETLWIIQTPQAFQIKVLRKASNQAKSDSFLGTDESMLVERLGYPVRIVESTYDNVKMTTQEDIVFGEILLERQRKSKLKEGDK</sequence>
<name>A0ABW4SK71_9BACL</name>
<evidence type="ECO:0000313" key="9">
    <source>
        <dbReference type="Proteomes" id="UP001597218"/>
    </source>
</evidence>
<evidence type="ECO:0000256" key="7">
    <source>
        <dbReference type="HAMAP-Rule" id="MF_00108"/>
    </source>
</evidence>
<feature type="site" description="Transition state stabilizer" evidence="7">
    <location>
        <position position="15"/>
    </location>
</feature>
<comment type="pathway">
    <text evidence="2 7">Isoprenoid biosynthesis; isopentenyl diphosphate biosynthesis via DXP pathway; isopentenyl diphosphate from 1-deoxy-D-xylulose 5-phosphate: step 2/6.</text>
</comment>
<dbReference type="InterPro" id="IPR029044">
    <property type="entry name" value="Nucleotide-diphossugar_trans"/>
</dbReference>
<evidence type="ECO:0000256" key="6">
    <source>
        <dbReference type="ARBA" id="ARBA00023229"/>
    </source>
</evidence>
<dbReference type="PROSITE" id="PS01295">
    <property type="entry name" value="ISPD"/>
    <property type="match status" value="1"/>
</dbReference>
<evidence type="ECO:0000256" key="4">
    <source>
        <dbReference type="ARBA" id="ARBA00022679"/>
    </source>
</evidence>
<evidence type="ECO:0000256" key="3">
    <source>
        <dbReference type="ARBA" id="ARBA00009789"/>
    </source>
</evidence>
<feature type="site" description="Transition state stabilizer" evidence="7">
    <location>
        <position position="22"/>
    </location>
</feature>
<accession>A0ABW4SK71</accession>
<dbReference type="EC" id="2.7.7.60" evidence="7"/>
<evidence type="ECO:0000313" key="8">
    <source>
        <dbReference type="EMBL" id="MFD1929723.1"/>
    </source>
</evidence>
<dbReference type="Proteomes" id="UP001597218">
    <property type="component" value="Unassembled WGS sequence"/>
</dbReference>
<dbReference type="EMBL" id="JBHUGI010000037">
    <property type="protein sequence ID" value="MFD1929723.1"/>
    <property type="molecule type" value="Genomic_DNA"/>
</dbReference>
<dbReference type="InterPro" id="IPR034683">
    <property type="entry name" value="IspD/TarI"/>
</dbReference>
<evidence type="ECO:0000256" key="5">
    <source>
        <dbReference type="ARBA" id="ARBA00022695"/>
    </source>
</evidence>
<comment type="similarity">
    <text evidence="3 7">Belongs to the IspD/TarI cytidylyltransferase family. IspD subfamily.</text>
</comment>
<dbReference type="InterPro" id="IPR001228">
    <property type="entry name" value="IspD"/>
</dbReference>
<dbReference type="Pfam" id="PF01128">
    <property type="entry name" value="IspD"/>
    <property type="match status" value="1"/>
</dbReference>
<gene>
    <name evidence="7 8" type="primary">ispD</name>
    <name evidence="8" type="ORF">ACFSFY_16915</name>
</gene>
<comment type="function">
    <text evidence="7">Catalyzes the formation of 4-diphosphocytidyl-2-C-methyl-D-erythritol from CTP and 2-C-methyl-D-erythritol 4-phosphate (MEP).</text>
</comment>
<comment type="catalytic activity">
    <reaction evidence="1 7">
        <text>2-C-methyl-D-erythritol 4-phosphate + CTP + H(+) = 4-CDP-2-C-methyl-D-erythritol + diphosphate</text>
        <dbReference type="Rhea" id="RHEA:13429"/>
        <dbReference type="ChEBI" id="CHEBI:15378"/>
        <dbReference type="ChEBI" id="CHEBI:33019"/>
        <dbReference type="ChEBI" id="CHEBI:37563"/>
        <dbReference type="ChEBI" id="CHEBI:57823"/>
        <dbReference type="ChEBI" id="CHEBI:58262"/>
        <dbReference type="EC" id="2.7.7.60"/>
    </reaction>
</comment>
<keyword evidence="4 7" id="KW-0808">Transferase</keyword>
<reference evidence="9" key="1">
    <citation type="journal article" date="2019" name="Int. J. Syst. Evol. Microbiol.">
        <title>The Global Catalogue of Microorganisms (GCM) 10K type strain sequencing project: providing services to taxonomists for standard genome sequencing and annotation.</title>
        <authorList>
            <consortium name="The Broad Institute Genomics Platform"/>
            <consortium name="The Broad Institute Genome Sequencing Center for Infectious Disease"/>
            <person name="Wu L."/>
            <person name="Ma J."/>
        </authorList>
    </citation>
    <scope>NUCLEOTIDE SEQUENCE [LARGE SCALE GENOMIC DNA]</scope>
    <source>
        <strain evidence="9">CGMCC 4.7177</strain>
    </source>
</reference>
<dbReference type="InterPro" id="IPR050088">
    <property type="entry name" value="IspD/TarI_cytidylyltransf_bact"/>
</dbReference>
<dbReference type="HAMAP" id="MF_00108">
    <property type="entry name" value="IspD"/>
    <property type="match status" value="1"/>
</dbReference>
<evidence type="ECO:0000256" key="2">
    <source>
        <dbReference type="ARBA" id="ARBA00004787"/>
    </source>
</evidence>
<feature type="site" description="Positions MEP for the nucleophilic attack" evidence="7">
    <location>
        <position position="152"/>
    </location>
</feature>
<protein>
    <recommendedName>
        <fullName evidence="7">2-C-methyl-D-erythritol 4-phosphate cytidylyltransferase</fullName>
        <ecNumber evidence="7">2.7.7.60</ecNumber>
    </recommendedName>
    <alternativeName>
        <fullName evidence="7">4-diphosphocytidyl-2C-methyl-D-erythritol synthase</fullName>
    </alternativeName>
    <alternativeName>
        <fullName evidence="7">MEP cytidylyltransferase</fullName>
        <shortName evidence="7">MCT</shortName>
    </alternativeName>
</protein>
<dbReference type="PANTHER" id="PTHR32125">
    <property type="entry name" value="2-C-METHYL-D-ERYTHRITOL 4-PHOSPHATE CYTIDYLYLTRANSFERASE, CHLOROPLASTIC"/>
    <property type="match status" value="1"/>
</dbReference>
<dbReference type="SUPFAM" id="SSF53448">
    <property type="entry name" value="Nucleotide-diphospho-sugar transferases"/>
    <property type="match status" value="1"/>
</dbReference>
<dbReference type="RefSeq" id="WP_381540116.1">
    <property type="nucleotide sequence ID" value="NZ_JBHUGI010000037.1"/>
</dbReference>
<dbReference type="NCBIfam" id="TIGR00453">
    <property type="entry name" value="ispD"/>
    <property type="match status" value="1"/>
</dbReference>
<dbReference type="Gene3D" id="3.90.550.10">
    <property type="entry name" value="Spore Coat Polysaccharide Biosynthesis Protein SpsA, Chain A"/>
    <property type="match status" value="1"/>
</dbReference>
<dbReference type="CDD" id="cd02516">
    <property type="entry name" value="CDP-ME_synthetase"/>
    <property type="match status" value="1"/>
</dbReference>